<dbReference type="Proteomes" id="UP000186922">
    <property type="component" value="Unassembled WGS sequence"/>
</dbReference>
<keyword evidence="5" id="KW-1133">Transmembrane helix</keyword>
<dbReference type="InterPro" id="IPR013783">
    <property type="entry name" value="Ig-like_fold"/>
</dbReference>
<feature type="domain" description="Ig-like" evidence="6">
    <location>
        <begin position="340"/>
        <end position="424"/>
    </location>
</feature>
<feature type="transmembrane region" description="Helical" evidence="5">
    <location>
        <begin position="439"/>
        <end position="463"/>
    </location>
</feature>
<dbReference type="PANTHER" id="PTHR23278">
    <property type="entry name" value="SIDESTEP PROTEIN"/>
    <property type="match status" value="1"/>
</dbReference>
<sequence>MPRSELNVDLTIKNGSGSEIDTRRPLGPYPVGTTLTIFCETKHPVISHLAWSRDGIEYYGTVSRFSDGLLQNELKLTISPADKSSEYKCRGLNLRYDPVVEKSVRLEIRDQAQVSFSASILPLNGTFKANDTVSLRCLAQGSRGPAIITWWKDNRLMNETNVSATPGITVRNGITNTESYLTFKAATTDDGVTIFCRAMSALSQMNENATAEATLKLEIYYLPYAHITRNDTIFSKENGPINIPCSIRAHPSVDKVRWYRNDKLIYEDKMKNPLTPPSANDSITTTTSIPSFSDLQTNALRILQVSRGDVGMYSCEAHNSAGWGPRSNQVEVKVQYKPGPAKTAKQQTSTEVHAAEGEKVTLTCSVADPGNPPSFTFIWRKEGAFLSRGHVHTINSVHDKHFGLYTCAPYNGAGEGDAASINLTRKVEEPVLQSAESNLLIGASVTGIVAGTILLAIVIWCLCSSKTCRRNKQNTHLTSKFATAYPPLTLPSLPRPHLITNPQSSTLSRENHLGRPNINKPGSTTCATGGFIFGNSYTNNSNTSVARANYYPTWYSQRTDQTNSYLERNYRY</sequence>
<dbReference type="AlphaFoldDB" id="A0A1D1UQE7"/>
<dbReference type="EMBL" id="BDGG01000001">
    <property type="protein sequence ID" value="GAU88583.1"/>
    <property type="molecule type" value="Genomic_DNA"/>
</dbReference>
<dbReference type="GO" id="GO:0016020">
    <property type="term" value="C:membrane"/>
    <property type="evidence" value="ECO:0007669"/>
    <property type="project" value="UniProtKB-SubCell"/>
</dbReference>
<dbReference type="Pfam" id="PF08205">
    <property type="entry name" value="C2-set_2"/>
    <property type="match status" value="1"/>
</dbReference>
<dbReference type="Pfam" id="PF13895">
    <property type="entry name" value="Ig_2"/>
    <property type="match status" value="1"/>
</dbReference>
<feature type="domain" description="Ig-like" evidence="6">
    <location>
        <begin position="32"/>
        <end position="90"/>
    </location>
</feature>
<dbReference type="CDD" id="cd00096">
    <property type="entry name" value="Ig"/>
    <property type="match status" value="1"/>
</dbReference>
<evidence type="ECO:0000256" key="5">
    <source>
        <dbReference type="SAM" id="Phobius"/>
    </source>
</evidence>
<evidence type="ECO:0000256" key="3">
    <source>
        <dbReference type="ARBA" id="ARBA00023157"/>
    </source>
</evidence>
<dbReference type="PANTHER" id="PTHR23278:SF32">
    <property type="entry name" value="NEUROMUSCULIN, ISOFORM E"/>
    <property type="match status" value="1"/>
</dbReference>
<keyword evidence="3" id="KW-1015">Disulfide bond</keyword>
<evidence type="ECO:0000256" key="4">
    <source>
        <dbReference type="SAM" id="MobiDB-lite"/>
    </source>
</evidence>
<name>A0A1D1UQE7_RAMVA</name>
<dbReference type="OrthoDB" id="10055806at2759"/>
<dbReference type="InterPro" id="IPR003599">
    <property type="entry name" value="Ig_sub"/>
</dbReference>
<dbReference type="Gene3D" id="2.60.40.10">
    <property type="entry name" value="Immunoglobulins"/>
    <property type="match status" value="3"/>
</dbReference>
<keyword evidence="8" id="KW-1185">Reference proteome</keyword>
<comment type="subcellular location">
    <subcellularLocation>
        <location evidence="1">Membrane</location>
        <topology evidence="1">Single-pass membrane protein</topology>
    </subcellularLocation>
</comment>
<accession>A0A1D1UQE7</accession>
<comment type="caution">
    <text evidence="7">The sequence shown here is derived from an EMBL/GenBank/DDBJ whole genome shotgun (WGS) entry which is preliminary data.</text>
</comment>
<protein>
    <recommendedName>
        <fullName evidence="6">Ig-like domain-containing protein</fullName>
    </recommendedName>
</protein>
<dbReference type="InterPro" id="IPR013162">
    <property type="entry name" value="CD80_C2-set"/>
</dbReference>
<evidence type="ECO:0000259" key="6">
    <source>
        <dbReference type="PROSITE" id="PS50835"/>
    </source>
</evidence>
<dbReference type="SMART" id="SM00409">
    <property type="entry name" value="IG"/>
    <property type="match status" value="4"/>
</dbReference>
<keyword evidence="5" id="KW-0812">Transmembrane</keyword>
<dbReference type="InterPro" id="IPR003598">
    <property type="entry name" value="Ig_sub2"/>
</dbReference>
<dbReference type="InterPro" id="IPR007110">
    <property type="entry name" value="Ig-like_dom"/>
</dbReference>
<evidence type="ECO:0000256" key="1">
    <source>
        <dbReference type="ARBA" id="ARBA00004167"/>
    </source>
</evidence>
<dbReference type="PROSITE" id="PS50835">
    <property type="entry name" value="IG_LIKE"/>
    <property type="match status" value="4"/>
</dbReference>
<dbReference type="InterPro" id="IPR036179">
    <property type="entry name" value="Ig-like_dom_sf"/>
</dbReference>
<feature type="region of interest" description="Disordered" evidence="4">
    <location>
        <begin position="502"/>
        <end position="521"/>
    </location>
</feature>
<evidence type="ECO:0000313" key="7">
    <source>
        <dbReference type="EMBL" id="GAU88583.1"/>
    </source>
</evidence>
<evidence type="ECO:0000313" key="8">
    <source>
        <dbReference type="Proteomes" id="UP000186922"/>
    </source>
</evidence>
<gene>
    <name evidence="7" type="primary">RvY_01258</name>
    <name evidence="7" type="synonym">RvY_01258.1</name>
    <name evidence="7" type="ORF">RvY_01258-1</name>
</gene>
<dbReference type="SMART" id="SM00408">
    <property type="entry name" value="IGc2"/>
    <property type="match status" value="3"/>
</dbReference>
<evidence type="ECO:0000256" key="2">
    <source>
        <dbReference type="ARBA" id="ARBA00023136"/>
    </source>
</evidence>
<dbReference type="SUPFAM" id="SSF48726">
    <property type="entry name" value="Immunoglobulin"/>
    <property type="match status" value="4"/>
</dbReference>
<organism evidence="7 8">
    <name type="scientific">Ramazzottius varieornatus</name>
    <name type="common">Water bear</name>
    <name type="synonym">Tardigrade</name>
    <dbReference type="NCBI Taxonomy" id="947166"/>
    <lineage>
        <taxon>Eukaryota</taxon>
        <taxon>Metazoa</taxon>
        <taxon>Ecdysozoa</taxon>
        <taxon>Tardigrada</taxon>
        <taxon>Eutardigrada</taxon>
        <taxon>Parachela</taxon>
        <taxon>Hypsibioidea</taxon>
        <taxon>Ramazzottiidae</taxon>
        <taxon>Ramazzottius</taxon>
    </lineage>
</organism>
<keyword evidence="2 5" id="KW-0472">Membrane</keyword>
<feature type="domain" description="Ig-like" evidence="6">
    <location>
        <begin position="223"/>
        <end position="331"/>
    </location>
</feature>
<dbReference type="STRING" id="947166.A0A1D1UQE7"/>
<reference evidence="7 8" key="1">
    <citation type="journal article" date="2016" name="Nat. Commun.">
        <title>Extremotolerant tardigrade genome and improved radiotolerance of human cultured cells by tardigrade-unique protein.</title>
        <authorList>
            <person name="Hashimoto T."/>
            <person name="Horikawa D.D."/>
            <person name="Saito Y."/>
            <person name="Kuwahara H."/>
            <person name="Kozuka-Hata H."/>
            <person name="Shin-I T."/>
            <person name="Minakuchi Y."/>
            <person name="Ohishi K."/>
            <person name="Motoyama A."/>
            <person name="Aizu T."/>
            <person name="Enomoto A."/>
            <person name="Kondo K."/>
            <person name="Tanaka S."/>
            <person name="Hara Y."/>
            <person name="Koshikawa S."/>
            <person name="Sagara H."/>
            <person name="Miura T."/>
            <person name="Yokobori S."/>
            <person name="Miyagawa K."/>
            <person name="Suzuki Y."/>
            <person name="Kubo T."/>
            <person name="Oyama M."/>
            <person name="Kohara Y."/>
            <person name="Fujiyama A."/>
            <person name="Arakawa K."/>
            <person name="Katayama T."/>
            <person name="Toyoda A."/>
            <person name="Kunieda T."/>
        </authorList>
    </citation>
    <scope>NUCLEOTIDE SEQUENCE [LARGE SCALE GENOMIC DNA]</scope>
    <source>
        <strain evidence="7 8">YOKOZUNA-1</strain>
    </source>
</reference>
<feature type="domain" description="Ig-like" evidence="6">
    <location>
        <begin position="98"/>
        <end position="216"/>
    </location>
</feature>
<dbReference type="Pfam" id="PF13927">
    <property type="entry name" value="Ig_3"/>
    <property type="match status" value="1"/>
</dbReference>
<proteinExistence type="predicted"/>